<dbReference type="RefSeq" id="WP_193518098.1">
    <property type="nucleotide sequence ID" value="NZ_BMXL01000014.1"/>
</dbReference>
<dbReference type="GO" id="GO:0016020">
    <property type="term" value="C:membrane"/>
    <property type="evidence" value="ECO:0007669"/>
    <property type="project" value="InterPro"/>
</dbReference>
<dbReference type="Proteomes" id="UP000654947">
    <property type="component" value="Unassembled WGS sequence"/>
</dbReference>
<name>A0A918XFG8_9ACTN</name>
<dbReference type="InterPro" id="IPR016169">
    <property type="entry name" value="FAD-bd_PCMH_sub2"/>
</dbReference>
<comment type="caution">
    <text evidence="6">The sequence shown here is derived from an EMBL/GenBank/DDBJ whole genome shotgun (WGS) entry which is preliminary data.</text>
</comment>
<organism evidence="6 7">
    <name type="scientific">Nocardiopsis kunsanensis</name>
    <dbReference type="NCBI Taxonomy" id="141693"/>
    <lineage>
        <taxon>Bacteria</taxon>
        <taxon>Bacillati</taxon>
        <taxon>Actinomycetota</taxon>
        <taxon>Actinomycetes</taxon>
        <taxon>Streptosporangiales</taxon>
        <taxon>Nocardiopsidaceae</taxon>
        <taxon>Nocardiopsis</taxon>
    </lineage>
</organism>
<evidence type="ECO:0000256" key="4">
    <source>
        <dbReference type="ARBA" id="ARBA00023002"/>
    </source>
</evidence>
<dbReference type="InterPro" id="IPR016171">
    <property type="entry name" value="Vanillyl_alc_oxidase_C-sub2"/>
</dbReference>
<comment type="similarity">
    <text evidence="2">Belongs to the oxygen-dependent FAD-linked oxidoreductase family.</text>
</comment>
<keyword evidence="7" id="KW-1185">Reference proteome</keyword>
<evidence type="ECO:0000259" key="5">
    <source>
        <dbReference type="PROSITE" id="PS51387"/>
    </source>
</evidence>
<dbReference type="Pfam" id="PF01565">
    <property type="entry name" value="FAD_binding_4"/>
    <property type="match status" value="1"/>
</dbReference>
<dbReference type="PROSITE" id="PS00862">
    <property type="entry name" value="OX2_COVAL_FAD"/>
    <property type="match status" value="1"/>
</dbReference>
<dbReference type="GO" id="GO:0071949">
    <property type="term" value="F:FAD binding"/>
    <property type="evidence" value="ECO:0007669"/>
    <property type="project" value="InterPro"/>
</dbReference>
<dbReference type="InterPro" id="IPR036318">
    <property type="entry name" value="FAD-bd_PCMH-like_sf"/>
</dbReference>
<dbReference type="SUPFAM" id="SSF56176">
    <property type="entry name" value="FAD-binding/transporter-associated domain-like"/>
    <property type="match status" value="1"/>
</dbReference>
<dbReference type="InterPro" id="IPR010031">
    <property type="entry name" value="FAD_lactone_oxidase-like"/>
</dbReference>
<protein>
    <submittedName>
        <fullName evidence="6">FAD-linked oxidoreductase</fullName>
    </submittedName>
</protein>
<dbReference type="GO" id="GO:0019853">
    <property type="term" value="P:L-ascorbic acid biosynthetic process"/>
    <property type="evidence" value="ECO:0007669"/>
    <property type="project" value="UniProtKB-KW"/>
</dbReference>
<dbReference type="InterPro" id="IPR006093">
    <property type="entry name" value="Oxy_OxRdtase_FAD_BS"/>
</dbReference>
<evidence type="ECO:0000256" key="1">
    <source>
        <dbReference type="ARBA" id="ARBA00005147"/>
    </source>
</evidence>
<dbReference type="PANTHER" id="PTHR43762">
    <property type="entry name" value="L-GULONOLACTONE OXIDASE"/>
    <property type="match status" value="1"/>
</dbReference>
<comment type="pathway">
    <text evidence="1">Cofactor biosynthesis; L-ascorbate biosynthesis.</text>
</comment>
<dbReference type="Gene3D" id="3.30.70.2520">
    <property type="match status" value="1"/>
</dbReference>
<dbReference type="InterPro" id="IPR016167">
    <property type="entry name" value="FAD-bd_PCMH_sub1"/>
</dbReference>
<dbReference type="NCBIfam" id="TIGR01679">
    <property type="entry name" value="bact_FAD_ox"/>
    <property type="match status" value="1"/>
</dbReference>
<reference evidence="6 7" key="1">
    <citation type="journal article" date="2014" name="Int. J. Syst. Evol. Microbiol.">
        <title>Complete genome sequence of Corynebacterium casei LMG S-19264T (=DSM 44701T), isolated from a smear-ripened cheese.</title>
        <authorList>
            <consortium name="US DOE Joint Genome Institute (JGI-PGF)"/>
            <person name="Walter F."/>
            <person name="Albersmeier A."/>
            <person name="Kalinowski J."/>
            <person name="Ruckert C."/>
        </authorList>
    </citation>
    <scope>NUCLEOTIDE SEQUENCE [LARGE SCALE GENOMIC DNA]</scope>
    <source>
        <strain evidence="6 7">KCTC 19473</strain>
    </source>
</reference>
<dbReference type="PIRSF" id="PIRSF000136">
    <property type="entry name" value="LGO_GLO"/>
    <property type="match status" value="1"/>
</dbReference>
<evidence type="ECO:0000313" key="6">
    <source>
        <dbReference type="EMBL" id="GHD28332.1"/>
    </source>
</evidence>
<evidence type="ECO:0000256" key="2">
    <source>
        <dbReference type="ARBA" id="ARBA00005466"/>
    </source>
</evidence>
<dbReference type="GO" id="GO:0003885">
    <property type="term" value="F:D-arabinono-1,4-lactone oxidase activity"/>
    <property type="evidence" value="ECO:0007669"/>
    <property type="project" value="InterPro"/>
</dbReference>
<accession>A0A918XFG8</accession>
<dbReference type="Gene3D" id="3.30.43.10">
    <property type="entry name" value="Uridine Diphospho-n-acetylenolpyruvylglucosamine Reductase, domain 2"/>
    <property type="match status" value="1"/>
</dbReference>
<keyword evidence="4" id="KW-0560">Oxidoreductase</keyword>
<evidence type="ECO:0000313" key="7">
    <source>
        <dbReference type="Proteomes" id="UP000654947"/>
    </source>
</evidence>
<keyword evidence="3" id="KW-0060">Ascorbate biosynthesis</keyword>
<proteinExistence type="inferred from homology"/>
<evidence type="ECO:0000256" key="3">
    <source>
        <dbReference type="ARBA" id="ARBA00022644"/>
    </source>
</evidence>
<dbReference type="InterPro" id="IPR007173">
    <property type="entry name" value="ALO_C"/>
</dbReference>
<dbReference type="Gene3D" id="1.10.45.10">
    <property type="entry name" value="Vanillyl-alcohol Oxidase, Chain A, domain 4"/>
    <property type="match status" value="1"/>
</dbReference>
<dbReference type="Pfam" id="PF04030">
    <property type="entry name" value="ALO"/>
    <property type="match status" value="1"/>
</dbReference>
<feature type="domain" description="FAD-binding PCMH-type" evidence="5">
    <location>
        <begin position="13"/>
        <end position="183"/>
    </location>
</feature>
<dbReference type="GO" id="GO:0080049">
    <property type="term" value="F:L-gulono-1,4-lactone dehydrogenase activity"/>
    <property type="evidence" value="ECO:0007669"/>
    <property type="project" value="TreeGrafter"/>
</dbReference>
<dbReference type="PROSITE" id="PS51387">
    <property type="entry name" value="FAD_PCMH"/>
    <property type="match status" value="1"/>
</dbReference>
<dbReference type="InterPro" id="IPR006094">
    <property type="entry name" value="Oxid_FAD_bind_N"/>
</dbReference>
<dbReference type="EMBL" id="BMXL01000014">
    <property type="protein sequence ID" value="GHD28332.1"/>
    <property type="molecule type" value="Genomic_DNA"/>
</dbReference>
<sequence>MTDVLWHTWADTYRARPRRTAFPNDPAEVAAQVTAAAEDGLRVRMVGSGHSFTDVAVTDGVLLCPTSLAGLRSVDHERGTATVDAGMALCDFNEALAREGLALANMGDIAVQTVAGAVQTGTHGTGRDAGGLASQVVGLEMVTADGSLVRCSATEEPELFHAARVGLGAFGVVTALTFAVRPAFLLHAREEPMPLEEVLERLPELRAGNDHFEFFWFPHTGNTNTKRNNITEGPVRPLSSFKAWLDDDLLSNRVFEGANRVCRRFPRLIPAVNRISSRALSARTYTDASHRVFASVRDVRFVEMEYAVPAEHTEEVLRELRSVVDRRGYRLSFPVEVRFAPADDVWLSTAYGRETAYIAVHMYQGMPYERCFADLESVLTSSGGRPHWGKLHTRGRPDLEKVYPKLGAALAVRDRVDPQRLFGNAYLERVLDQDRGSGRG</sequence>
<dbReference type="Gene3D" id="3.30.465.10">
    <property type="match status" value="1"/>
</dbReference>
<dbReference type="AlphaFoldDB" id="A0A918XFG8"/>
<dbReference type="PANTHER" id="PTHR43762:SF1">
    <property type="entry name" value="D-ARABINONO-1,4-LACTONE OXIDASE"/>
    <property type="match status" value="1"/>
</dbReference>
<dbReference type="InterPro" id="IPR016166">
    <property type="entry name" value="FAD-bd_PCMH"/>
</dbReference>
<gene>
    <name evidence="6" type="ORF">GCM10007147_28140</name>
</gene>